<dbReference type="Proteomes" id="UP001558713">
    <property type="component" value="Unassembled WGS sequence"/>
</dbReference>
<dbReference type="SUPFAM" id="SSF52540">
    <property type="entry name" value="P-loop containing nucleoside triphosphate hydrolases"/>
    <property type="match status" value="1"/>
</dbReference>
<dbReference type="Gene3D" id="3.40.50.10140">
    <property type="entry name" value="Toll/interleukin-1 receptor homology (TIR) domain"/>
    <property type="match status" value="1"/>
</dbReference>
<name>A0ABD0ZFM1_CARAN</name>
<dbReference type="Pfam" id="PF00931">
    <property type="entry name" value="NB-ARC"/>
    <property type="match status" value="1"/>
</dbReference>
<dbReference type="InterPro" id="IPR002182">
    <property type="entry name" value="NB-ARC"/>
</dbReference>
<sequence length="395" mass="45605">MSTTDRKYDVFLSFRGFDTRCNFVSFFYKELNRCNIQTFKDDKDLKSGQRISSVLNSAIEESRFAVVVVSVKYTESSWCLEELVNIMDLQKEDKIEVIPIFYGVKPADVRWQIEVVAEHFEKHEGRVDVDLEKVASWRQALIDLAAISGYCSSNWKDDSEMIDEVTDTISKRLLIAKPRRSGSKLEGIDTHMEAIRQKLDLKSNKSVRMFGIWARGGNSRSALAKFVYDNISQHFQCHCFLENVKNISKDRHMPHLRREFLKKIQGNYSSTSRLKNQKEVLLVADDVNKVEQIEALAEEFSNFGPGSVVIITTQDKQLLDSANIKLVYEVDLLKFQNVGDLFRQSAFKERFNELFRQSAFKERQDSAAFESDVEICCSPRDELFTKNCWTSLPAQ</sequence>
<dbReference type="PROSITE" id="PS50104">
    <property type="entry name" value="TIR"/>
    <property type="match status" value="1"/>
</dbReference>
<gene>
    <name evidence="3" type="ORF">V5N11_000372</name>
</gene>
<dbReference type="Pfam" id="PF01582">
    <property type="entry name" value="TIR"/>
    <property type="match status" value="1"/>
</dbReference>
<dbReference type="SUPFAM" id="SSF52200">
    <property type="entry name" value="Toll/Interleukin receptor TIR domain"/>
    <property type="match status" value="1"/>
</dbReference>
<dbReference type="AlphaFoldDB" id="A0ABD0ZFM1"/>
<comment type="caution">
    <text evidence="3">The sequence shown here is derived from an EMBL/GenBank/DDBJ whole genome shotgun (WGS) entry which is preliminary data.</text>
</comment>
<dbReference type="EMBL" id="JBANAX010000782">
    <property type="protein sequence ID" value="KAL1193474.1"/>
    <property type="molecule type" value="Genomic_DNA"/>
</dbReference>
<accession>A0ABD0ZFM1</accession>
<protein>
    <submittedName>
        <fullName evidence="3">TMV resistance protein N</fullName>
    </submittedName>
</protein>
<dbReference type="Gene3D" id="3.40.50.300">
    <property type="entry name" value="P-loop containing nucleotide triphosphate hydrolases"/>
    <property type="match status" value="1"/>
</dbReference>
<dbReference type="InterPro" id="IPR035897">
    <property type="entry name" value="Toll_tir_struct_dom_sf"/>
</dbReference>
<organism evidence="3 4">
    <name type="scientific">Cardamine amara subsp. amara</name>
    <dbReference type="NCBI Taxonomy" id="228776"/>
    <lineage>
        <taxon>Eukaryota</taxon>
        <taxon>Viridiplantae</taxon>
        <taxon>Streptophyta</taxon>
        <taxon>Embryophyta</taxon>
        <taxon>Tracheophyta</taxon>
        <taxon>Spermatophyta</taxon>
        <taxon>Magnoliopsida</taxon>
        <taxon>eudicotyledons</taxon>
        <taxon>Gunneridae</taxon>
        <taxon>Pentapetalae</taxon>
        <taxon>rosids</taxon>
        <taxon>malvids</taxon>
        <taxon>Brassicales</taxon>
        <taxon>Brassicaceae</taxon>
        <taxon>Cardamineae</taxon>
        <taxon>Cardamine</taxon>
    </lineage>
</organism>
<reference evidence="3 4" key="1">
    <citation type="submission" date="2024-04" db="EMBL/GenBank/DDBJ databases">
        <title>Genome assembly C_amara_ONT_v2.</title>
        <authorList>
            <person name="Yant L."/>
            <person name="Moore C."/>
            <person name="Slenker M."/>
        </authorList>
    </citation>
    <scope>NUCLEOTIDE SEQUENCE [LARGE SCALE GENOMIC DNA]</scope>
    <source>
        <tissue evidence="3">Leaf</tissue>
    </source>
</reference>
<dbReference type="PANTHER" id="PTHR11017">
    <property type="entry name" value="LEUCINE-RICH REPEAT-CONTAINING PROTEIN"/>
    <property type="match status" value="1"/>
</dbReference>
<dbReference type="InterPro" id="IPR044974">
    <property type="entry name" value="Disease_R_plants"/>
</dbReference>
<keyword evidence="1" id="KW-0520">NAD</keyword>
<dbReference type="SMART" id="SM00255">
    <property type="entry name" value="TIR"/>
    <property type="match status" value="1"/>
</dbReference>
<dbReference type="FunFam" id="3.40.50.10140:FF:000007">
    <property type="entry name" value="Disease resistance protein (TIR-NBS-LRR class)"/>
    <property type="match status" value="1"/>
</dbReference>
<dbReference type="InterPro" id="IPR000157">
    <property type="entry name" value="TIR_dom"/>
</dbReference>
<feature type="domain" description="TIR" evidence="2">
    <location>
        <begin position="6"/>
        <end position="173"/>
    </location>
</feature>
<evidence type="ECO:0000256" key="1">
    <source>
        <dbReference type="ARBA" id="ARBA00023027"/>
    </source>
</evidence>
<dbReference type="PANTHER" id="PTHR11017:SF570">
    <property type="entry name" value="DISEASE RESISTANCE PROTEIN (TIR-NBS CLASS)-RELATED"/>
    <property type="match status" value="1"/>
</dbReference>
<evidence type="ECO:0000313" key="3">
    <source>
        <dbReference type="EMBL" id="KAL1193474.1"/>
    </source>
</evidence>
<evidence type="ECO:0000313" key="4">
    <source>
        <dbReference type="Proteomes" id="UP001558713"/>
    </source>
</evidence>
<dbReference type="InterPro" id="IPR027417">
    <property type="entry name" value="P-loop_NTPase"/>
</dbReference>
<proteinExistence type="predicted"/>
<evidence type="ECO:0000259" key="2">
    <source>
        <dbReference type="PROSITE" id="PS50104"/>
    </source>
</evidence>
<keyword evidence="4" id="KW-1185">Reference proteome</keyword>